<dbReference type="EMBL" id="MDYM01000013">
    <property type="protein sequence ID" value="OQD62312.1"/>
    <property type="molecule type" value="Genomic_DNA"/>
</dbReference>
<keyword evidence="6" id="KW-0146">Chitin degradation</keyword>
<organism evidence="16 17">
    <name type="scientific">Penicillium polonicum</name>
    <dbReference type="NCBI Taxonomy" id="60169"/>
    <lineage>
        <taxon>Eukaryota</taxon>
        <taxon>Fungi</taxon>
        <taxon>Dikarya</taxon>
        <taxon>Ascomycota</taxon>
        <taxon>Pezizomycotina</taxon>
        <taxon>Eurotiomycetes</taxon>
        <taxon>Eurotiomycetidae</taxon>
        <taxon>Eurotiales</taxon>
        <taxon>Aspergillaceae</taxon>
        <taxon>Penicillium</taxon>
    </lineage>
</organism>
<dbReference type="InterPro" id="IPR017853">
    <property type="entry name" value="GH"/>
</dbReference>
<dbReference type="SMART" id="SM00270">
    <property type="entry name" value="ChtBD1"/>
    <property type="match status" value="1"/>
</dbReference>
<comment type="caution">
    <text evidence="11">Lacks conserved residue(s) required for the propagation of feature annotation.</text>
</comment>
<evidence type="ECO:0000256" key="3">
    <source>
        <dbReference type="ARBA" id="ARBA00012729"/>
    </source>
</evidence>
<evidence type="ECO:0000256" key="9">
    <source>
        <dbReference type="ARBA" id="ARBA00023295"/>
    </source>
</evidence>
<dbReference type="PROSITE" id="PS51910">
    <property type="entry name" value="GH18_2"/>
    <property type="match status" value="1"/>
</dbReference>
<dbReference type="PROSITE" id="PS50941">
    <property type="entry name" value="CHIT_BIND_I_2"/>
    <property type="match status" value="1"/>
</dbReference>
<evidence type="ECO:0000256" key="7">
    <source>
        <dbReference type="ARBA" id="ARBA00023026"/>
    </source>
</evidence>
<evidence type="ECO:0000256" key="6">
    <source>
        <dbReference type="ARBA" id="ARBA00023024"/>
    </source>
</evidence>
<dbReference type="InterPro" id="IPR001002">
    <property type="entry name" value="Chitin-bd_1"/>
</dbReference>
<protein>
    <recommendedName>
        <fullName evidence="3">chitinase</fullName>
        <ecNumber evidence="3">3.2.1.14</ecNumber>
    </recommendedName>
</protein>
<dbReference type="InterPro" id="IPR018371">
    <property type="entry name" value="Chitin-binding_1_CS"/>
</dbReference>
<keyword evidence="7" id="KW-0843">Virulence</keyword>
<dbReference type="PANTHER" id="PTHR11177">
    <property type="entry name" value="CHITINASE"/>
    <property type="match status" value="1"/>
</dbReference>
<evidence type="ECO:0000256" key="11">
    <source>
        <dbReference type="PROSITE-ProRule" id="PRU00261"/>
    </source>
</evidence>
<feature type="compositionally biased region" description="Polar residues" evidence="13">
    <location>
        <begin position="378"/>
        <end position="390"/>
    </location>
</feature>
<dbReference type="GO" id="GO:0006032">
    <property type="term" value="P:chitin catabolic process"/>
    <property type="evidence" value="ECO:0007669"/>
    <property type="project" value="UniProtKB-KW"/>
</dbReference>
<gene>
    <name evidence="16" type="ORF">PENPOL_c013G10189</name>
</gene>
<keyword evidence="17" id="KW-1185">Reference proteome</keyword>
<comment type="similarity">
    <text evidence="2">Belongs to the glycosyl hydrolase 18 family. Chitinase class V subfamily.</text>
</comment>
<dbReference type="Gene3D" id="3.30.60.10">
    <property type="entry name" value="Endochitinase-like"/>
    <property type="match status" value="1"/>
</dbReference>
<feature type="disulfide bond" evidence="11">
    <location>
        <begin position="44"/>
        <end position="48"/>
    </location>
</feature>
<feature type="disulfide bond" evidence="11">
    <location>
        <begin position="26"/>
        <end position="40"/>
    </location>
</feature>
<dbReference type="Gene3D" id="3.20.20.80">
    <property type="entry name" value="Glycosidases"/>
    <property type="match status" value="1"/>
</dbReference>
<evidence type="ECO:0000256" key="1">
    <source>
        <dbReference type="ARBA" id="ARBA00000822"/>
    </source>
</evidence>
<evidence type="ECO:0000256" key="4">
    <source>
        <dbReference type="ARBA" id="ARBA00022669"/>
    </source>
</evidence>
<keyword evidence="9 12" id="KW-0326">Glycosidase</keyword>
<feature type="domain" description="Chitin-binding type-1" evidence="14">
    <location>
        <begin position="7"/>
        <end position="50"/>
    </location>
</feature>
<dbReference type="GO" id="GO:0000272">
    <property type="term" value="P:polysaccharide catabolic process"/>
    <property type="evidence" value="ECO:0007669"/>
    <property type="project" value="UniProtKB-KW"/>
</dbReference>
<evidence type="ECO:0000256" key="12">
    <source>
        <dbReference type="RuleBase" id="RU000489"/>
    </source>
</evidence>
<dbReference type="PROSITE" id="PS00026">
    <property type="entry name" value="CHIT_BIND_I_1"/>
    <property type="match status" value="1"/>
</dbReference>
<feature type="disulfide bond" evidence="11">
    <location>
        <begin position="21"/>
        <end position="33"/>
    </location>
</feature>
<feature type="region of interest" description="Disordered" evidence="13">
    <location>
        <begin position="378"/>
        <end position="399"/>
    </location>
</feature>
<dbReference type="InterPro" id="IPR001223">
    <property type="entry name" value="Glyco_hydro18_cat"/>
</dbReference>
<evidence type="ECO:0000259" key="15">
    <source>
        <dbReference type="PROSITE" id="PS51910"/>
    </source>
</evidence>
<dbReference type="STRING" id="60169.A0A1V6NCM3"/>
<dbReference type="SUPFAM" id="SSF57016">
    <property type="entry name" value="Plant lectins/antimicrobial peptides"/>
    <property type="match status" value="1"/>
</dbReference>
<proteinExistence type="inferred from homology"/>
<comment type="catalytic activity">
    <reaction evidence="1">
        <text>Random endo-hydrolysis of N-acetyl-beta-D-glucosaminide (1-&gt;4)-beta-linkages in chitin and chitodextrins.</text>
        <dbReference type="EC" id="3.2.1.14"/>
    </reaction>
</comment>
<feature type="domain" description="GH18" evidence="15">
    <location>
        <begin position="63"/>
        <end position="388"/>
    </location>
</feature>
<evidence type="ECO:0000256" key="8">
    <source>
        <dbReference type="ARBA" id="ARBA00023277"/>
    </source>
</evidence>
<keyword evidence="11" id="KW-1015">Disulfide bond</keyword>
<reference evidence="17" key="1">
    <citation type="journal article" date="2017" name="Nat. Microbiol.">
        <title>Global analysis of biosynthetic gene clusters reveals vast potential of secondary metabolite production in Penicillium species.</title>
        <authorList>
            <person name="Nielsen J.C."/>
            <person name="Grijseels S."/>
            <person name="Prigent S."/>
            <person name="Ji B."/>
            <person name="Dainat J."/>
            <person name="Nielsen K.F."/>
            <person name="Frisvad J.C."/>
            <person name="Workman M."/>
            <person name="Nielsen J."/>
        </authorList>
    </citation>
    <scope>NUCLEOTIDE SEQUENCE [LARGE SCALE GENOMIC DNA]</scope>
    <source>
        <strain evidence="17">IBT 4502</strain>
    </source>
</reference>
<dbReference type="SUPFAM" id="SSF51445">
    <property type="entry name" value="(Trans)glycosidases"/>
    <property type="match status" value="1"/>
</dbReference>
<accession>A0A1V6NCM3</accession>
<sequence length="947" mass="101436">MSGCDAQAECGPYAPVDNTTCPLNVCCSQFGFCGTTDEFCGKGCVSGCDAVKQLSCSGTSSEKVYGGYFEAFNYEHACDNLEPKDIDVTPWTRLFYAFAGIASDNSGIEMTYRHDHEWIPQMVALKKKKPSLKVWLSIGGWALGGRIFSDMVRFKGTRNYFITSAIEVMDAWGFDGIDIDWEYPAAKDREGRKEDTANLVTFMKELKEACGDKYGISATLPSSYYYLKGFDVKGMSKYLDFFNFMSYDIHGTWDGNSEWTSSVINPHTNLTEINEGLDLLWRNGVDPAKDFVNGGGAPGQCTDSSGILSDYEINRILEQYDPKVIYNEQAGVNWITWDSNQWVSFDNAKSLKQKAEFANSKCLGGLFAWTLDEGGPGSTTNPNKLNASETSMSGASLDGGSDGSGDIYLADTIADPKSNTATGIAPLNMIIGPSTLSSATTFSIEPLTTAIEVAWTTTKTVTVSGQPTVVSTIARTIQTTTFSIPPVTTTVIPWWNWNITASSVTKTSTSLFPSITLDPITYRDSGNPESISNGTFATHTVTDDRTFFPPPWPWSTTSLPKYIPTPTVTFTEGGPPGPTCTANCGKKCTSYCDSPCLNCDDPQSNKNWADPEDPNPPSHSGCSGSDCENNECTGPLCVKKGCKGADCVGGVCIGPKCEKTGCIGDDCGPGGSCTGDDCLTIGCEGADCNGAGSCFGLQCISIGCIGPLCNTKTGVCIGRDCTKISCSGPNCLNGHCQGKGCTSEEKDCDSKEAKIYTESVYSTIVTPASTYTTKTSTSCETITACSAKASTTTTTIDESRHRGSASNRTLDASHIQFHVQSSCHNYDCRFHHYHQQGNHYHQQGFPYTDSGLGNIKGGNAGECYYDCKGSIKGTGCQLAVGSYSDKCEIIGGSLKSAYAQIRNVCGTKCGVAKWGDGCQVGLATWDSSDCGTKAKGGKDMTNPDNWN</sequence>
<dbReference type="GO" id="GO:0008061">
    <property type="term" value="F:chitin binding"/>
    <property type="evidence" value="ECO:0007669"/>
    <property type="project" value="UniProtKB-UniRule"/>
</dbReference>
<keyword evidence="10" id="KW-0624">Polysaccharide degradation</keyword>
<dbReference type="GO" id="GO:0008843">
    <property type="term" value="F:endochitinase activity"/>
    <property type="evidence" value="ECO:0007669"/>
    <property type="project" value="UniProtKB-EC"/>
</dbReference>
<dbReference type="Gene3D" id="3.10.50.10">
    <property type="match status" value="1"/>
</dbReference>
<name>A0A1V6NCM3_PENPO</name>
<dbReference type="PANTHER" id="PTHR11177:SF402">
    <property type="entry name" value="CHITINASE"/>
    <property type="match status" value="1"/>
</dbReference>
<keyword evidence="8" id="KW-0119">Carbohydrate metabolism</keyword>
<dbReference type="Pfam" id="PF00187">
    <property type="entry name" value="Chitin_bind_1"/>
    <property type="match status" value="1"/>
</dbReference>
<dbReference type="Pfam" id="PF00704">
    <property type="entry name" value="Glyco_hydro_18"/>
    <property type="match status" value="1"/>
</dbReference>
<evidence type="ECO:0000313" key="17">
    <source>
        <dbReference type="Proteomes" id="UP000191408"/>
    </source>
</evidence>
<dbReference type="EC" id="3.2.1.14" evidence="3"/>
<keyword evidence="4 11" id="KW-0147">Chitin-binding</keyword>
<evidence type="ECO:0000256" key="5">
    <source>
        <dbReference type="ARBA" id="ARBA00022801"/>
    </source>
</evidence>
<dbReference type="SUPFAM" id="SSF54556">
    <property type="entry name" value="Chitinase insertion domain"/>
    <property type="match status" value="1"/>
</dbReference>
<dbReference type="InterPro" id="IPR029070">
    <property type="entry name" value="Chitinase_insertion_sf"/>
</dbReference>
<evidence type="ECO:0000256" key="10">
    <source>
        <dbReference type="ARBA" id="ARBA00023326"/>
    </source>
</evidence>
<dbReference type="OrthoDB" id="73875at2759"/>
<keyword evidence="5 12" id="KW-0378">Hydrolase</keyword>
<dbReference type="AlphaFoldDB" id="A0A1V6NCM3"/>
<evidence type="ECO:0000256" key="2">
    <source>
        <dbReference type="ARBA" id="ARBA00008682"/>
    </source>
</evidence>
<dbReference type="Proteomes" id="UP000191408">
    <property type="component" value="Unassembled WGS sequence"/>
</dbReference>
<dbReference type="InterPro" id="IPR001579">
    <property type="entry name" value="Glyco_hydro_18_chit_AS"/>
</dbReference>
<dbReference type="SMART" id="SM00636">
    <property type="entry name" value="Glyco_18"/>
    <property type="match status" value="1"/>
</dbReference>
<dbReference type="CDD" id="cd00035">
    <property type="entry name" value="ChtBD1"/>
    <property type="match status" value="1"/>
</dbReference>
<dbReference type="InterPro" id="IPR050314">
    <property type="entry name" value="Glycosyl_Hydrlase_18"/>
</dbReference>
<evidence type="ECO:0000256" key="13">
    <source>
        <dbReference type="SAM" id="MobiDB-lite"/>
    </source>
</evidence>
<dbReference type="InterPro" id="IPR036861">
    <property type="entry name" value="Endochitinase-like_sf"/>
</dbReference>
<evidence type="ECO:0000259" key="14">
    <source>
        <dbReference type="PROSITE" id="PS50941"/>
    </source>
</evidence>
<evidence type="ECO:0000313" key="16">
    <source>
        <dbReference type="EMBL" id="OQD62312.1"/>
    </source>
</evidence>
<comment type="caution">
    <text evidence="16">The sequence shown here is derived from an EMBL/GenBank/DDBJ whole genome shotgun (WGS) entry which is preliminary data.</text>
</comment>
<dbReference type="InterPro" id="IPR011583">
    <property type="entry name" value="Chitinase_II/V-like_cat"/>
</dbReference>
<dbReference type="PROSITE" id="PS01095">
    <property type="entry name" value="GH18_1"/>
    <property type="match status" value="1"/>
</dbReference>